<gene>
    <name evidence="2" type="ORF">CVAR292_01825</name>
</gene>
<evidence type="ECO:0000313" key="2">
    <source>
        <dbReference type="EMBL" id="CUU66481.1"/>
    </source>
</evidence>
<dbReference type="OrthoDB" id="3212826at2"/>
<dbReference type="OMA" id="CKDPHEL"/>
<proteinExistence type="predicted"/>
<feature type="domain" description="Glyoxalase-like" evidence="1">
    <location>
        <begin position="11"/>
        <end position="135"/>
    </location>
</feature>
<dbReference type="SUPFAM" id="SSF54593">
    <property type="entry name" value="Glyoxalase/Bleomycin resistance protein/Dihydroxybiphenyl dioxygenase"/>
    <property type="match status" value="1"/>
</dbReference>
<keyword evidence="2" id="KW-0456">Lyase</keyword>
<dbReference type="RefSeq" id="WP_014010049.1">
    <property type="nucleotide sequence ID" value="NZ_FAUH01000012.1"/>
</dbReference>
<sequence length="137" mass="14981">MDNITPNRIAIALDCPDAVDLAEFYGALLEWEVVLPGPDEPDALHPEWVSVRPPKVAEAGFSRGFQRVDNYRAPAWPDGPVPQQEHLDFWVESIPDAEKVAVALGAVRAGYQRGEAGGEGFVVFLDPVGHPFCLCRS</sequence>
<protein>
    <submittedName>
        <fullName evidence="2">Lactoylglutathione lyase and related lyases</fullName>
    </submittedName>
</protein>
<dbReference type="AlphaFoldDB" id="A0A0X2NP53"/>
<dbReference type="Proteomes" id="UP000182498">
    <property type="component" value="Unassembled WGS sequence"/>
</dbReference>
<evidence type="ECO:0000313" key="3">
    <source>
        <dbReference type="Proteomes" id="UP000182498"/>
    </source>
</evidence>
<dbReference type="GO" id="GO:0016829">
    <property type="term" value="F:lyase activity"/>
    <property type="evidence" value="ECO:0007669"/>
    <property type="project" value="UniProtKB-KW"/>
</dbReference>
<accession>A0A0X2NP53</accession>
<dbReference type="Pfam" id="PF18029">
    <property type="entry name" value="Glyoxalase_6"/>
    <property type="match status" value="1"/>
</dbReference>
<keyword evidence="3" id="KW-1185">Reference proteome</keyword>
<dbReference type="CDD" id="cd06587">
    <property type="entry name" value="VOC"/>
    <property type="match status" value="1"/>
</dbReference>
<dbReference type="Gene3D" id="3.10.180.10">
    <property type="entry name" value="2,3-Dihydroxybiphenyl 1,2-Dioxygenase, domain 1"/>
    <property type="match status" value="1"/>
</dbReference>
<name>A0A0X2NP53_9CORY</name>
<dbReference type="PANTHER" id="PTHR35908">
    <property type="entry name" value="HYPOTHETICAL FUSION PROTEIN"/>
    <property type="match status" value="1"/>
</dbReference>
<dbReference type="EMBL" id="FAUH01000012">
    <property type="protein sequence ID" value="CUU66481.1"/>
    <property type="molecule type" value="Genomic_DNA"/>
</dbReference>
<reference evidence="3" key="1">
    <citation type="submission" date="2015-11" db="EMBL/GenBank/DDBJ databases">
        <authorList>
            <person name="Dugat-Bony E."/>
        </authorList>
    </citation>
    <scope>NUCLEOTIDE SEQUENCE [LARGE SCALE GENOMIC DNA]</scope>
    <source>
        <strain evidence="3">Mu292</strain>
    </source>
</reference>
<dbReference type="PANTHER" id="PTHR35908:SF1">
    <property type="entry name" value="CONSERVED PROTEIN"/>
    <property type="match status" value="1"/>
</dbReference>
<organism evidence="2 3">
    <name type="scientific">Corynebacterium variabile</name>
    <dbReference type="NCBI Taxonomy" id="1727"/>
    <lineage>
        <taxon>Bacteria</taxon>
        <taxon>Bacillati</taxon>
        <taxon>Actinomycetota</taxon>
        <taxon>Actinomycetes</taxon>
        <taxon>Mycobacteriales</taxon>
        <taxon>Corynebacteriaceae</taxon>
        <taxon>Corynebacterium</taxon>
    </lineage>
</organism>
<dbReference type="InterPro" id="IPR041581">
    <property type="entry name" value="Glyoxalase_6"/>
</dbReference>
<dbReference type="InterPro" id="IPR029068">
    <property type="entry name" value="Glyas_Bleomycin-R_OHBP_Dase"/>
</dbReference>
<evidence type="ECO:0000259" key="1">
    <source>
        <dbReference type="Pfam" id="PF18029"/>
    </source>
</evidence>